<feature type="transmembrane region" description="Helical" evidence="1">
    <location>
        <begin position="20"/>
        <end position="39"/>
    </location>
</feature>
<gene>
    <name evidence="2" type="ORF">METZ01_LOCUS323689</name>
</gene>
<evidence type="ECO:0000313" key="2">
    <source>
        <dbReference type="EMBL" id="SVC70835.1"/>
    </source>
</evidence>
<reference evidence="2" key="1">
    <citation type="submission" date="2018-05" db="EMBL/GenBank/DDBJ databases">
        <authorList>
            <person name="Lanie J.A."/>
            <person name="Ng W.-L."/>
            <person name="Kazmierczak K.M."/>
            <person name="Andrzejewski T.M."/>
            <person name="Davidsen T.M."/>
            <person name="Wayne K.J."/>
            <person name="Tettelin H."/>
            <person name="Glass J.I."/>
            <person name="Rusch D."/>
            <person name="Podicherti R."/>
            <person name="Tsui H.-C.T."/>
            <person name="Winkler M.E."/>
        </authorList>
    </citation>
    <scope>NUCLEOTIDE SEQUENCE</scope>
</reference>
<keyword evidence="1" id="KW-0812">Transmembrane</keyword>
<organism evidence="2">
    <name type="scientific">marine metagenome</name>
    <dbReference type="NCBI Taxonomy" id="408172"/>
    <lineage>
        <taxon>unclassified sequences</taxon>
        <taxon>metagenomes</taxon>
        <taxon>ecological metagenomes</taxon>
    </lineage>
</organism>
<name>A0A382PDZ4_9ZZZZ</name>
<keyword evidence="1" id="KW-1133">Transmembrane helix</keyword>
<protein>
    <submittedName>
        <fullName evidence="2">Uncharacterized protein</fullName>
    </submittedName>
</protein>
<proteinExistence type="predicted"/>
<keyword evidence="1" id="KW-0472">Membrane</keyword>
<dbReference type="EMBL" id="UINC01106281">
    <property type="protein sequence ID" value="SVC70835.1"/>
    <property type="molecule type" value="Genomic_DNA"/>
</dbReference>
<dbReference type="AlphaFoldDB" id="A0A382PDZ4"/>
<accession>A0A382PDZ4</accession>
<sequence length="185" mass="20683">CTGLYGTTGPAQELMQQEQVTAIALGLLTIAVLSGVYWLNLPDPEPEDDYGDLLKSAICIYALQGIVSDYHYHLWLNITINGERVEIPANIGFEYNDDGSVLFLHPVHTYDDSGQVHVETIANATVTLGDFFAIWEQPFSSEQVLDYTVDDSHTLRMTVDGTDSQEWESQELEPYLAIEIFYEAA</sequence>
<evidence type="ECO:0000256" key="1">
    <source>
        <dbReference type="SAM" id="Phobius"/>
    </source>
</evidence>
<feature type="non-terminal residue" evidence="2">
    <location>
        <position position="1"/>
    </location>
</feature>